<dbReference type="SUPFAM" id="SSF51726">
    <property type="entry name" value="UROD/MetE-like"/>
    <property type="match status" value="1"/>
</dbReference>
<dbReference type="GO" id="GO:0003871">
    <property type="term" value="F:5-methyltetrahydropteroyltriglutamate-homocysteine S-methyltransferase activity"/>
    <property type="evidence" value="ECO:0007669"/>
    <property type="project" value="UniProtKB-EC"/>
</dbReference>
<dbReference type="GO" id="GO:0008270">
    <property type="term" value="F:zinc ion binding"/>
    <property type="evidence" value="ECO:0007669"/>
    <property type="project" value="InterPro"/>
</dbReference>
<reference evidence="2 3" key="1">
    <citation type="submission" date="2018-11" db="EMBL/GenBank/DDBJ databases">
        <title>Trebonia kvetii gen.nov., sp.nov., a novel acidophilic actinobacterium, and proposal of the new actinobacterial family Treboniaceae fam. nov.</title>
        <authorList>
            <person name="Rapoport D."/>
            <person name="Sagova-Mareckova M."/>
            <person name="Sedlacek I."/>
            <person name="Provaznik J."/>
            <person name="Kralova S."/>
            <person name="Pavlinic D."/>
            <person name="Benes V."/>
            <person name="Kopecky J."/>
        </authorList>
    </citation>
    <scope>NUCLEOTIDE SEQUENCE [LARGE SCALE GENOMIC DNA]</scope>
    <source>
        <strain evidence="2 3">15Tr583</strain>
    </source>
</reference>
<dbReference type="EMBL" id="RPFW01000007">
    <property type="protein sequence ID" value="TVZ01163.1"/>
    <property type="molecule type" value="Genomic_DNA"/>
</dbReference>
<sequence>MTRRATPPFRADHVGSLLRPPALLAARDDYAAGKIDAAALAAVEDDAIRDAVRLQEDAGLQSATDGEFRREQWHSDFLYSICGIEKGALGPALPVYKKDETIEWAPNATLITGKLHIDKTIFGEHFTFLKNRVRTAVPKITIPSPSMAHFRADPPAAVYGSVEEFRSDVAAVYAAEVAGLYELGCRYLQYDDTIFAFLNDPAWRANMAGLVDTEHQHEINVAVINESLKDKPDDMAVTVHMCRGNYRSAWFSSGGYDYVAEEVFGGLRVDGLFLEYDDERSGSFEPLRFVPEGQIVVLGVMTTKTPELESKDTLKRRVEEAAKYVDIDRLCISGQCGFASTVEGNALTIDEERAKLDLLVETASEIWG</sequence>
<dbReference type="CDD" id="cd03311">
    <property type="entry name" value="CIMS_C_terminal_like"/>
    <property type="match status" value="1"/>
</dbReference>
<dbReference type="GO" id="GO:0009086">
    <property type="term" value="P:methionine biosynthetic process"/>
    <property type="evidence" value="ECO:0007669"/>
    <property type="project" value="InterPro"/>
</dbReference>
<keyword evidence="2" id="KW-0489">Methyltransferase</keyword>
<evidence type="ECO:0000313" key="2">
    <source>
        <dbReference type="EMBL" id="TVZ01163.1"/>
    </source>
</evidence>
<dbReference type="InterPro" id="IPR002629">
    <property type="entry name" value="Met_Synth_C/arc"/>
</dbReference>
<proteinExistence type="predicted"/>
<dbReference type="PANTHER" id="PTHR43844:SF1">
    <property type="entry name" value="METHIONINE SYNTHASE"/>
    <property type="match status" value="1"/>
</dbReference>
<keyword evidence="2" id="KW-0808">Transferase</keyword>
<dbReference type="GO" id="GO:0032259">
    <property type="term" value="P:methylation"/>
    <property type="evidence" value="ECO:0007669"/>
    <property type="project" value="UniProtKB-KW"/>
</dbReference>
<keyword evidence="3" id="KW-1185">Reference proteome</keyword>
<evidence type="ECO:0000259" key="1">
    <source>
        <dbReference type="Pfam" id="PF01717"/>
    </source>
</evidence>
<organism evidence="2 3">
    <name type="scientific">Trebonia kvetii</name>
    <dbReference type="NCBI Taxonomy" id="2480626"/>
    <lineage>
        <taxon>Bacteria</taxon>
        <taxon>Bacillati</taxon>
        <taxon>Actinomycetota</taxon>
        <taxon>Actinomycetes</taxon>
        <taxon>Streptosporangiales</taxon>
        <taxon>Treboniaceae</taxon>
        <taxon>Trebonia</taxon>
    </lineage>
</organism>
<dbReference type="EC" id="2.1.1.14" evidence="2"/>
<dbReference type="OrthoDB" id="6430685at2"/>
<dbReference type="Proteomes" id="UP000460272">
    <property type="component" value="Unassembled WGS sequence"/>
</dbReference>
<dbReference type="AlphaFoldDB" id="A0A6P2BVB6"/>
<dbReference type="InterPro" id="IPR038071">
    <property type="entry name" value="UROD/MetE-like_sf"/>
</dbReference>
<dbReference type="RefSeq" id="WP_145859508.1">
    <property type="nucleotide sequence ID" value="NZ_RPFW01000007.1"/>
</dbReference>
<evidence type="ECO:0000313" key="3">
    <source>
        <dbReference type="Proteomes" id="UP000460272"/>
    </source>
</evidence>
<gene>
    <name evidence="2" type="ORF">EAS64_33300</name>
</gene>
<dbReference type="NCBIfam" id="NF005085">
    <property type="entry name" value="PRK06520.1"/>
    <property type="match status" value="1"/>
</dbReference>
<dbReference type="PANTHER" id="PTHR43844">
    <property type="entry name" value="METHIONINE SYNTHASE"/>
    <property type="match status" value="1"/>
</dbReference>
<name>A0A6P2BVB6_9ACTN</name>
<accession>A0A6P2BVB6</accession>
<protein>
    <submittedName>
        <fullName evidence="2">5-methyltetrahydropteroyltriglutamate--homocysteine S-methyltransferase</fullName>
        <ecNumber evidence="2">2.1.1.14</ecNumber>
    </submittedName>
</protein>
<dbReference type="Pfam" id="PF01717">
    <property type="entry name" value="Meth_synt_2"/>
    <property type="match status" value="1"/>
</dbReference>
<dbReference type="Gene3D" id="3.20.20.210">
    <property type="match status" value="1"/>
</dbReference>
<feature type="domain" description="Cobalamin-independent methionine synthase MetE C-terminal/archaeal" evidence="1">
    <location>
        <begin position="167"/>
        <end position="363"/>
    </location>
</feature>
<comment type="caution">
    <text evidence="2">The sequence shown here is derived from an EMBL/GenBank/DDBJ whole genome shotgun (WGS) entry which is preliminary data.</text>
</comment>